<feature type="compositionally biased region" description="Polar residues" evidence="14">
    <location>
        <begin position="1608"/>
        <end position="1630"/>
    </location>
</feature>
<keyword evidence="6" id="KW-0863">Zinc-finger</keyword>
<feature type="compositionally biased region" description="Basic and acidic residues" evidence="14">
    <location>
        <begin position="1505"/>
        <end position="1523"/>
    </location>
</feature>
<accession>W5J7W9</accession>
<feature type="compositionally biased region" description="Low complexity" evidence="14">
    <location>
        <begin position="1131"/>
        <end position="1142"/>
    </location>
</feature>
<evidence type="ECO:0000256" key="2">
    <source>
        <dbReference type="ARBA" id="ARBA00007025"/>
    </source>
</evidence>
<keyword evidence="7" id="KW-0378">Hydrolase</keyword>
<dbReference type="VEuPathDB" id="VectorBase:ADAC008316"/>
<proteinExistence type="inferred from homology"/>
<feature type="compositionally biased region" description="Polar residues" evidence="14">
    <location>
        <begin position="1084"/>
        <end position="1098"/>
    </location>
</feature>
<dbReference type="VEuPathDB" id="VectorBase:ADAR2_010972"/>
<evidence type="ECO:0000256" key="7">
    <source>
        <dbReference type="ARBA" id="ARBA00022801"/>
    </source>
</evidence>
<feature type="compositionally biased region" description="Low complexity" evidence="14">
    <location>
        <begin position="622"/>
        <end position="679"/>
    </location>
</feature>
<feature type="compositionally biased region" description="Polar residues" evidence="14">
    <location>
        <begin position="1166"/>
        <end position="1178"/>
    </location>
</feature>
<evidence type="ECO:0000313" key="18">
    <source>
        <dbReference type="Proteomes" id="UP000000673"/>
    </source>
</evidence>
<feature type="region of interest" description="Disordered" evidence="14">
    <location>
        <begin position="1498"/>
        <end position="1523"/>
    </location>
</feature>
<feature type="region of interest" description="Disordered" evidence="14">
    <location>
        <begin position="1575"/>
        <end position="1689"/>
    </location>
</feature>
<feature type="compositionally biased region" description="Basic and acidic residues" evidence="14">
    <location>
        <begin position="1332"/>
        <end position="1347"/>
    </location>
</feature>
<keyword evidence="9" id="KW-0067">ATP-binding</keyword>
<feature type="region of interest" description="Disordered" evidence="14">
    <location>
        <begin position="1817"/>
        <end position="1838"/>
    </location>
</feature>
<keyword evidence="11" id="KW-0234">DNA repair</keyword>
<feature type="compositionally biased region" description="Polar residues" evidence="14">
    <location>
        <begin position="1348"/>
        <end position="1363"/>
    </location>
</feature>
<dbReference type="CDD" id="cd11726">
    <property type="entry name" value="ADDz_ATRX"/>
    <property type="match status" value="1"/>
</dbReference>
<dbReference type="HOGENOM" id="CLU_237207_0_0_1"/>
<evidence type="ECO:0000256" key="6">
    <source>
        <dbReference type="ARBA" id="ARBA00022771"/>
    </source>
</evidence>
<reference evidence="16" key="3">
    <citation type="journal article" date="2013" name="Nucleic Acids Res.">
        <title>The genome of Anopheles darlingi, the main neotropical malaria vector.</title>
        <authorList>
            <person name="Marinotti O."/>
            <person name="Cerqueira G.C."/>
            <person name="de Almeida L.G."/>
            <person name="Ferro M.I."/>
            <person name="Loreto E.L."/>
            <person name="Zaha A."/>
            <person name="Teixeira S.M."/>
            <person name="Wespiser A.R."/>
            <person name="Almeida E Silva A."/>
            <person name="Schlindwein A.D."/>
            <person name="Pacheco A.C."/>
            <person name="Silva A.L."/>
            <person name="Graveley B.R."/>
            <person name="Walenz B.P."/>
            <person name="Lima Bde A."/>
            <person name="Ribeiro C.A."/>
            <person name="Nunes-Silva C.G."/>
            <person name="de Carvalho C.R."/>
            <person name="Soares C.M."/>
            <person name="de Menezes C.B."/>
            <person name="Matiolli C."/>
            <person name="Caffrey D."/>
            <person name="Araujo D.A."/>
            <person name="de Oliveira D.M."/>
            <person name="Golenbock D."/>
            <person name="Grisard E.C."/>
            <person name="Fantinatti-Garboggini F."/>
            <person name="de Carvalho F.M."/>
            <person name="Barcellos F.G."/>
            <person name="Prosdocimi F."/>
            <person name="May G."/>
            <person name="Azevedo Junior G.M."/>
            <person name="Guimaraes G.M."/>
            <person name="Goldman G.H."/>
            <person name="Padilha I.Q."/>
            <person name="Batista Jda S."/>
            <person name="Ferro J.A."/>
            <person name="Ribeiro J.M."/>
            <person name="Fietto J.L."/>
            <person name="Dabbas K.M."/>
            <person name="Cerdeira L."/>
            <person name="Agnez-Lima L.F."/>
            <person name="Brocchi M."/>
            <person name="de Carvalho M.O."/>
            <person name="Teixeira Mde M."/>
            <person name="Diniz Maia Mde M."/>
            <person name="Goldman M.H."/>
            <person name="Cruz Schneider M.P."/>
            <person name="Felipe M.S."/>
            <person name="Hungria M."/>
            <person name="Nicolas M.F."/>
            <person name="Pereira M."/>
            <person name="Montes M.A."/>
            <person name="Cantao M.E."/>
            <person name="Vincentz M."/>
            <person name="Rafael M.S."/>
            <person name="Silverman N."/>
            <person name="Stoco P.H."/>
            <person name="Souza R.C."/>
            <person name="Vicentini R."/>
            <person name="Gazzinelli R.T."/>
            <person name="Neves Rde O."/>
            <person name="Silva R."/>
            <person name="Astolfi-Filho S."/>
            <person name="Maciel T.E."/>
            <person name="Urmenyi T.P."/>
            <person name="Tadei W.P."/>
            <person name="Camargo E.P."/>
            <person name="de Vasconcelos A.T."/>
        </authorList>
    </citation>
    <scope>NUCLEOTIDE SEQUENCE</scope>
</reference>
<feature type="region of interest" description="Disordered" evidence="14">
    <location>
        <begin position="455"/>
        <end position="477"/>
    </location>
</feature>
<feature type="compositionally biased region" description="Basic and acidic residues" evidence="14">
    <location>
        <begin position="1669"/>
        <end position="1679"/>
    </location>
</feature>
<evidence type="ECO:0000256" key="1">
    <source>
        <dbReference type="ARBA" id="ARBA00004123"/>
    </source>
</evidence>
<feature type="compositionally biased region" description="Acidic residues" evidence="14">
    <location>
        <begin position="1659"/>
        <end position="1668"/>
    </location>
</feature>
<dbReference type="STRING" id="43151.W5J7W9"/>
<feature type="compositionally biased region" description="Basic and acidic residues" evidence="14">
    <location>
        <begin position="1229"/>
        <end position="1239"/>
    </location>
</feature>
<dbReference type="PROSITE" id="PS51533">
    <property type="entry name" value="ADD"/>
    <property type="match status" value="1"/>
</dbReference>
<dbReference type="Gene3D" id="3.30.40.10">
    <property type="entry name" value="Zinc/RING finger domain, C3HC4 (zinc finger)"/>
    <property type="match status" value="1"/>
</dbReference>
<dbReference type="GO" id="GO:0006281">
    <property type="term" value="P:DNA repair"/>
    <property type="evidence" value="ECO:0007669"/>
    <property type="project" value="UniProtKB-KW"/>
</dbReference>
<feature type="compositionally biased region" description="Polar residues" evidence="14">
    <location>
        <begin position="1185"/>
        <end position="1201"/>
    </location>
</feature>
<evidence type="ECO:0000256" key="13">
    <source>
        <dbReference type="ARBA" id="ARBA00047995"/>
    </source>
</evidence>
<sequence length="1838" mass="203017">MYEEHYDEDGFKLSFDDGVSKMDKRFFMRTFPNVSRIAERKVHCTSCHTHIGTAPISEAVIRKHPVLGVTQCSDCHDFYNSGEFSKGEDGSELYCRWCGQGGEVYCCSNCPFVFCKSCITKNLSRVCVQDVASNDNWSCFRCAPNILSHLRAQHWALVNYIQKQKKEIKKKNYNAQTIMAMMKEDKTTCCATKGKKSGSHGGSAKNAPKQRTGSIPEASSSGTDSPKPSTSKAATASTIDNDDSVPLAALKKSKDPPSRKVVPAQVLLRQPQIILNSVLAQKDKPQRRSEEETTESANRSLPDRKKQQAMDQLDRIAGNKRVKEDHRAEKRQHESPKVPKSEDQAEEKSSAKKAKLSNDEVVCTPDIMGLLSPVVEITPLAPILRKARVSEKVYSSGREKGVSGTSTAAKPFSIDDLPTTVSVQYGYRSKTKPTGNQPVPANDIRSMHHKLQQYLGTKDPPATPKSSKLPLPMPVPSANRGTQAPVYHIINGFRVDLHLASQQSTYRLPDGKLIQVRKQKNSQHESVPNSNESDEAQDQNKARSSARSTTNSSNCSYTVTSLPSALSNASQTEEIPKGKRMFSVHQTLPKGHPQLANNNIKHTQPHLLVTNQRMPVKQLRFQQLPSQQQQPQQTPRLAREQQQSAVQQQQSPVQQQELQLSPQELQQSALLQPQQQQPRPKSKQMKQKSTLRPLLPAGTLLLRPQSELQQQPFQQSQVQQQPFQQSQVQQQPFQQSQVQQQSFQQSQVQQQPFQQSQMQQQPFQQSQVQQPQLQPHIILHSPFQQQIQHEQQLLQQQMKQREQSLQQQMQQQPMQQFRIQHSNPLPAQQILRLPPYLEISTYQPPNPTGQQNMLGLPLPSSMIPQQQMQPQPFQRPQPQQPQIIVTAITPSAQQRKRGRPSNKNHPPAAMNSSGAAVTANNVTPIVRPPLLNTLRDMVNGPHQNSQVGRGKKEFEAKLLVGAETCHQIMSKIATLTGSQSFKKIRHLRDLKELYLHMSYLLTYGVRRLQGLQEQCIEDVHALGFDNASEFLRTDVATNVNAPEEADKSGQGEANPEDDEDDDCEIIEQRATVIEVDSDDDEGSQAAQPDQATNTSTQESVQLAARFEIVGGEQGNYDFRPIASPLAGGGESTATSSSNTQSTGADNNSQRQNLERTAPPEGEVVVDQTNASEPTNATKPSECHLGNSSASASREQAPNDSNELVELIELNEANDGGTDAQCAHVNQEVEARDRVSDGANEKAASTVEQDASTSKGNESLSGSELLEQLDSLMDQGLLDDPKILATDTGISDVSKEAAELFEICPKEVSELLNNQMVDTMVEQEQNNQTNQEDVEKNDETKVVEEANKKQTTTNISSANNESNLTLETTEVVDSSNQADGAAIIVADKTNACPSVELEIATEDSKTEEKDQSGESTVPQKSGANSLLEKQDISVEGKDKEDSLKQSAGITNLDFAEQERKTLECGNEKDRMQSDDNAMSEMVGEKDSVDSTIAIDSVADVDMQDVSNRDEKVEQHSEGRTGDVEMKDVSNTMLDKGEIVNDSNILKQNSVASSVLICSEDLELQSIVPLEDTNKAVEMKDKSSPNKRKEVISIVSKPENNLEGEESQKPADNQAQQMENTVAQQQQTNENCSDARIRSTGKEESFSKAKITVENPVKESEDIDEETVDDFSEKSVEHLNDDSMPGGSTIVPSVESSITLKADKTIVLSCNTSTKDDEMEISEVKNAQPDDNVDTLSTGSSEGFRSPETILSDSFLFDDPRVGMSGEGSKMEETNINEEASISTVGEASQEANTVVETSAVLDEQNIVNEDLISLESISNEAWEDSEQDLTQDGVNKKTE</sequence>
<feature type="compositionally biased region" description="Basic and acidic residues" evidence="14">
    <location>
        <begin position="1401"/>
        <end position="1411"/>
    </location>
</feature>
<feature type="compositionally biased region" description="Basic and acidic residues" evidence="14">
    <location>
        <begin position="301"/>
        <end position="314"/>
    </location>
</feature>
<dbReference type="InterPro" id="IPR013083">
    <property type="entry name" value="Znf_RING/FYVE/PHD"/>
</dbReference>
<feature type="compositionally biased region" description="Polar residues" evidence="14">
    <location>
        <begin position="555"/>
        <end position="573"/>
    </location>
</feature>
<dbReference type="Proteomes" id="UP000000673">
    <property type="component" value="Unassembled WGS sequence"/>
</dbReference>
<dbReference type="GO" id="GO:0006338">
    <property type="term" value="P:chromatin remodeling"/>
    <property type="evidence" value="ECO:0007669"/>
    <property type="project" value="TreeGrafter"/>
</dbReference>
<dbReference type="InterPro" id="IPR025766">
    <property type="entry name" value="ADD"/>
</dbReference>
<dbReference type="PANTHER" id="PTHR46357">
    <property type="entry name" value="TRANSCRIPTIONAL REGULATOR ATRX"/>
    <property type="match status" value="1"/>
</dbReference>
<dbReference type="GO" id="GO:0005524">
    <property type="term" value="F:ATP binding"/>
    <property type="evidence" value="ECO:0007669"/>
    <property type="project" value="UniProtKB-KW"/>
</dbReference>
<comment type="subcellular location">
    <subcellularLocation>
        <location evidence="1">Nucleus</location>
    </subcellularLocation>
</comment>
<feature type="region of interest" description="Disordered" evidence="14">
    <location>
        <begin position="1114"/>
        <end position="1203"/>
    </location>
</feature>
<dbReference type="GO" id="GO:0010468">
    <property type="term" value="P:regulation of gene expression"/>
    <property type="evidence" value="ECO:0007669"/>
    <property type="project" value="UniProtKB-ARBA"/>
</dbReference>
<feature type="compositionally biased region" description="Basic and acidic residues" evidence="14">
    <location>
        <begin position="321"/>
        <end position="350"/>
    </location>
</feature>
<evidence type="ECO:0000259" key="15">
    <source>
        <dbReference type="PROSITE" id="PS51533"/>
    </source>
</evidence>
<dbReference type="EMBL" id="ADMH02001988">
    <property type="protein sequence ID" value="ETN60071.1"/>
    <property type="molecule type" value="Genomic_DNA"/>
</dbReference>
<feature type="region of interest" description="Disordered" evidence="14">
    <location>
        <begin position="278"/>
        <end position="357"/>
    </location>
</feature>
<dbReference type="FunCoup" id="W5J7W9">
    <property type="interactions" value="39"/>
</dbReference>
<feature type="region of interest" description="Disordered" evidence="14">
    <location>
        <begin position="622"/>
        <end position="690"/>
    </location>
</feature>
<dbReference type="GO" id="GO:0031297">
    <property type="term" value="P:replication fork processing"/>
    <property type="evidence" value="ECO:0007669"/>
    <property type="project" value="TreeGrafter"/>
</dbReference>
<reference evidence="17" key="4">
    <citation type="submission" date="2015-06" db="UniProtKB">
        <authorList>
            <consortium name="EnsemblMetazoa"/>
        </authorList>
    </citation>
    <scope>IDENTIFICATION</scope>
</reference>
<feature type="region of interest" description="Disordered" evidence="14">
    <location>
        <begin position="846"/>
        <end position="921"/>
    </location>
</feature>
<evidence type="ECO:0000313" key="17">
    <source>
        <dbReference type="EnsemblMetazoa" id="ADAC008316-PA"/>
    </source>
</evidence>
<keyword evidence="5" id="KW-0227">DNA damage</keyword>
<feature type="compositionally biased region" description="Polar residues" evidence="14">
    <location>
        <begin position="1412"/>
        <end position="1423"/>
    </location>
</feature>
<reference evidence="16 18" key="1">
    <citation type="journal article" date="2010" name="BMC Genomics">
        <title>Combination of measures distinguishes pre-miRNAs from other stem-loops in the genome of the newly sequenced Anopheles darlingi.</title>
        <authorList>
            <person name="Mendes N.D."/>
            <person name="Freitas A.T."/>
            <person name="Vasconcelos A.T."/>
            <person name="Sagot M.F."/>
        </authorList>
    </citation>
    <scope>NUCLEOTIDE SEQUENCE</scope>
</reference>
<evidence type="ECO:0000256" key="3">
    <source>
        <dbReference type="ARBA" id="ARBA00022723"/>
    </source>
</evidence>
<protein>
    <recommendedName>
        <fullName evidence="15">PHD-type domain-containing protein</fullName>
    </recommendedName>
</protein>
<feature type="region of interest" description="Disordered" evidence="14">
    <location>
        <begin position="1324"/>
        <end position="1363"/>
    </location>
</feature>
<dbReference type="GO" id="GO:0003678">
    <property type="term" value="F:DNA helicase activity"/>
    <property type="evidence" value="ECO:0007669"/>
    <property type="project" value="UniProtKB-EC"/>
</dbReference>
<feature type="compositionally biased region" description="Polar residues" evidence="14">
    <location>
        <begin position="910"/>
        <end position="921"/>
    </location>
</feature>
<feature type="compositionally biased region" description="Polar residues" evidence="14">
    <location>
        <begin position="209"/>
        <end position="239"/>
    </location>
</feature>
<dbReference type="GO" id="GO:0005634">
    <property type="term" value="C:nucleus"/>
    <property type="evidence" value="ECO:0007669"/>
    <property type="project" value="UniProtKB-SubCell"/>
</dbReference>
<evidence type="ECO:0000256" key="14">
    <source>
        <dbReference type="SAM" id="MobiDB-lite"/>
    </source>
</evidence>
<dbReference type="InterPro" id="IPR052131">
    <property type="entry name" value="ATRX_domain-containing"/>
</dbReference>
<feature type="region of interest" description="Disordered" evidence="14">
    <location>
        <begin position="751"/>
        <end position="772"/>
    </location>
</feature>
<keyword evidence="8" id="KW-0862">Zinc</keyword>
<feature type="domain" description="PHD-type" evidence="15">
    <location>
        <begin position="32"/>
        <end position="170"/>
    </location>
</feature>
<feature type="region of interest" description="Disordered" evidence="14">
    <location>
        <begin position="1723"/>
        <end position="1750"/>
    </location>
</feature>
<comment type="catalytic activity">
    <reaction evidence="13">
        <text>ATP + H2O = ADP + phosphate + H(+)</text>
        <dbReference type="Rhea" id="RHEA:13065"/>
        <dbReference type="ChEBI" id="CHEBI:15377"/>
        <dbReference type="ChEBI" id="CHEBI:15378"/>
        <dbReference type="ChEBI" id="CHEBI:30616"/>
        <dbReference type="ChEBI" id="CHEBI:43474"/>
        <dbReference type="ChEBI" id="CHEBI:456216"/>
        <dbReference type="EC" id="3.6.4.12"/>
    </reaction>
</comment>
<dbReference type="EnsemblMetazoa" id="ADAC008316-RA">
    <property type="protein sequence ID" value="ADAC008316-PA"/>
    <property type="gene ID" value="ADAC008316"/>
</dbReference>
<evidence type="ECO:0000256" key="9">
    <source>
        <dbReference type="ARBA" id="ARBA00022840"/>
    </source>
</evidence>
<evidence type="ECO:0000256" key="5">
    <source>
        <dbReference type="ARBA" id="ARBA00022763"/>
    </source>
</evidence>
<feature type="region of interest" description="Disordered" evidence="14">
    <location>
        <begin position="1073"/>
        <end position="1098"/>
    </location>
</feature>
<keyword evidence="18" id="KW-1185">Reference proteome</keyword>
<gene>
    <name evidence="16" type="ORF">AND_008316</name>
</gene>
<dbReference type="GO" id="GO:0031490">
    <property type="term" value="F:chromatin DNA binding"/>
    <property type="evidence" value="ECO:0007669"/>
    <property type="project" value="TreeGrafter"/>
</dbReference>
<dbReference type="GO" id="GO:0008270">
    <property type="term" value="F:zinc ion binding"/>
    <property type="evidence" value="ECO:0007669"/>
    <property type="project" value="UniProtKB-KW"/>
</dbReference>
<dbReference type="GO" id="GO:0005721">
    <property type="term" value="C:pericentric heterochromatin"/>
    <property type="evidence" value="ECO:0007669"/>
    <property type="project" value="TreeGrafter"/>
</dbReference>
<feature type="region of interest" description="Disordered" evidence="14">
    <location>
        <begin position="1038"/>
        <end position="1061"/>
    </location>
</feature>
<keyword evidence="10" id="KW-0238">DNA-binding</keyword>
<keyword evidence="3" id="KW-0479">Metal-binding</keyword>
<feature type="compositionally biased region" description="Polar residues" evidence="14">
    <location>
        <begin position="1732"/>
        <end position="1741"/>
    </location>
</feature>
<feature type="region of interest" description="Disordered" evidence="14">
    <location>
        <begin position="1398"/>
        <end position="1451"/>
    </location>
</feature>
<evidence type="ECO:0000256" key="4">
    <source>
        <dbReference type="ARBA" id="ARBA00022741"/>
    </source>
</evidence>
<feature type="compositionally biased region" description="Low complexity" evidence="14">
    <location>
        <begin position="542"/>
        <end position="554"/>
    </location>
</feature>
<dbReference type="GO" id="GO:0016787">
    <property type="term" value="F:hydrolase activity"/>
    <property type="evidence" value="ECO:0007669"/>
    <property type="project" value="UniProtKB-KW"/>
</dbReference>
<evidence type="ECO:0000256" key="8">
    <source>
        <dbReference type="ARBA" id="ARBA00022833"/>
    </source>
</evidence>
<evidence type="ECO:0000313" key="16">
    <source>
        <dbReference type="EMBL" id="ETN60071.1"/>
    </source>
</evidence>
<feature type="compositionally biased region" description="Polar residues" evidence="14">
    <location>
        <begin position="1245"/>
        <end position="1256"/>
    </location>
</feature>
<keyword evidence="12" id="KW-0539">Nucleus</keyword>
<feature type="region of interest" description="Disordered" evidence="14">
    <location>
        <begin position="516"/>
        <end position="576"/>
    </location>
</feature>
<reference evidence="16" key="2">
    <citation type="submission" date="2010-05" db="EMBL/GenBank/DDBJ databases">
        <authorList>
            <person name="Almeida L.G."/>
            <person name="Nicolas M.F."/>
            <person name="Souza R.C."/>
            <person name="Vasconcelos A.T.R."/>
        </authorList>
    </citation>
    <scope>NUCLEOTIDE SEQUENCE</scope>
</reference>
<dbReference type="OMA" id="NCHALEW"/>
<name>W5J7W9_ANODA</name>
<comment type="similarity">
    <text evidence="2">Belongs to the SNF2/RAD54 helicase family.</text>
</comment>
<feature type="compositionally biased region" description="Basic and acidic residues" evidence="14">
    <location>
        <begin position="1631"/>
        <end position="1645"/>
    </location>
</feature>
<feature type="compositionally biased region" description="Basic and acidic residues" evidence="14">
    <location>
        <begin position="1427"/>
        <end position="1442"/>
    </location>
</feature>
<dbReference type="PANTHER" id="PTHR46357:SF1">
    <property type="entry name" value="TRANSCRIPTIONAL REGULATOR ATRX"/>
    <property type="match status" value="1"/>
</dbReference>
<dbReference type="SUPFAM" id="SSF57903">
    <property type="entry name" value="FYVE/PHD zinc finger"/>
    <property type="match status" value="1"/>
</dbReference>
<feature type="compositionally biased region" description="Basic and acidic residues" evidence="14">
    <location>
        <begin position="1575"/>
        <end position="1589"/>
    </location>
</feature>
<evidence type="ECO:0000256" key="11">
    <source>
        <dbReference type="ARBA" id="ARBA00023204"/>
    </source>
</evidence>
<dbReference type="InterPro" id="IPR011011">
    <property type="entry name" value="Znf_FYVE_PHD"/>
</dbReference>
<evidence type="ECO:0000256" key="10">
    <source>
        <dbReference type="ARBA" id="ARBA00023125"/>
    </source>
</evidence>
<feature type="region of interest" description="Disordered" evidence="14">
    <location>
        <begin position="1229"/>
        <end position="1263"/>
    </location>
</feature>
<dbReference type="Pfam" id="PF17981">
    <property type="entry name" value="ADD_ATRX"/>
    <property type="match status" value="1"/>
</dbReference>
<organism evidence="16">
    <name type="scientific">Anopheles darlingi</name>
    <name type="common">Mosquito</name>
    <dbReference type="NCBI Taxonomy" id="43151"/>
    <lineage>
        <taxon>Eukaryota</taxon>
        <taxon>Metazoa</taxon>
        <taxon>Ecdysozoa</taxon>
        <taxon>Arthropoda</taxon>
        <taxon>Hexapoda</taxon>
        <taxon>Insecta</taxon>
        <taxon>Pterygota</taxon>
        <taxon>Neoptera</taxon>
        <taxon>Endopterygota</taxon>
        <taxon>Diptera</taxon>
        <taxon>Nematocera</taxon>
        <taxon>Culicoidea</taxon>
        <taxon>Culicidae</taxon>
        <taxon>Anophelinae</taxon>
        <taxon>Anopheles</taxon>
    </lineage>
</organism>
<feature type="compositionally biased region" description="Basic and acidic residues" evidence="14">
    <location>
        <begin position="281"/>
        <end position="291"/>
    </location>
</feature>
<keyword evidence="4" id="KW-0547">Nucleotide-binding</keyword>
<dbReference type="InterPro" id="IPR041430">
    <property type="entry name" value="ADD_ATRX"/>
</dbReference>
<evidence type="ECO:0000256" key="12">
    <source>
        <dbReference type="ARBA" id="ARBA00023242"/>
    </source>
</evidence>
<dbReference type="eggNOG" id="KOG1015">
    <property type="taxonomic scope" value="Eukaryota"/>
</dbReference>
<feature type="region of interest" description="Disordered" evidence="14">
    <location>
        <begin position="191"/>
        <end position="264"/>
    </location>
</feature>